<evidence type="ECO:0000259" key="1">
    <source>
        <dbReference type="PROSITE" id="PS51502"/>
    </source>
</evidence>
<dbReference type="InterPro" id="IPR011008">
    <property type="entry name" value="Dimeric_a/b-barrel"/>
</dbReference>
<sequence length="99" mass="11347">MVVHIVLFKFKEEHKQANMIQAKQMLENLMGGVPSLRSIDVGMNFSKEERAMDMSIVTTFESKEGLEAYAVHPEHLKVVDFIKGVVEYSKVVDYEKQDV</sequence>
<organism evidence="2">
    <name type="scientific">hydrothermal vent metagenome</name>
    <dbReference type="NCBI Taxonomy" id="652676"/>
    <lineage>
        <taxon>unclassified sequences</taxon>
        <taxon>metagenomes</taxon>
        <taxon>ecological metagenomes</taxon>
    </lineage>
</organism>
<proteinExistence type="predicted"/>
<dbReference type="AlphaFoldDB" id="A0A1W1E9K7"/>
<feature type="domain" description="Stress-response A/B barrel" evidence="1">
    <location>
        <begin position="2"/>
        <end position="94"/>
    </location>
</feature>
<reference evidence="2" key="1">
    <citation type="submission" date="2016-10" db="EMBL/GenBank/DDBJ databases">
        <authorList>
            <person name="de Groot N.N."/>
        </authorList>
    </citation>
    <scope>NUCLEOTIDE SEQUENCE</scope>
</reference>
<dbReference type="SUPFAM" id="SSF54909">
    <property type="entry name" value="Dimeric alpha+beta barrel"/>
    <property type="match status" value="1"/>
</dbReference>
<accession>A0A1W1E9K7</accession>
<name>A0A1W1E9K7_9ZZZZ</name>
<dbReference type="SMART" id="SM00886">
    <property type="entry name" value="Dabb"/>
    <property type="match status" value="1"/>
</dbReference>
<protein>
    <submittedName>
        <fullName evidence="2">Stress responsive alpha-beta barrel domain protein Dabb</fullName>
    </submittedName>
</protein>
<dbReference type="InterPro" id="IPR013097">
    <property type="entry name" value="Dabb"/>
</dbReference>
<dbReference type="Pfam" id="PF07876">
    <property type="entry name" value="Dabb"/>
    <property type="match status" value="1"/>
</dbReference>
<evidence type="ECO:0000313" key="2">
    <source>
        <dbReference type="EMBL" id="SFV90579.1"/>
    </source>
</evidence>
<dbReference type="PROSITE" id="PS51502">
    <property type="entry name" value="S_R_A_B_BARREL"/>
    <property type="match status" value="1"/>
</dbReference>
<dbReference type="EMBL" id="FPIB01000017">
    <property type="protein sequence ID" value="SFV90579.1"/>
    <property type="molecule type" value="Genomic_DNA"/>
</dbReference>
<dbReference type="PANTHER" id="PTHR37832">
    <property type="entry name" value="BLL2683 PROTEIN"/>
    <property type="match status" value="1"/>
</dbReference>
<gene>
    <name evidence="2" type="ORF">MNB_SV-4-904</name>
</gene>
<dbReference type="Gene3D" id="3.30.70.100">
    <property type="match status" value="1"/>
</dbReference>
<dbReference type="PANTHER" id="PTHR37832:SF1">
    <property type="entry name" value="STRESS-RESPONSE A_B BARREL DOMAIN-CONTAINING PROTEIN"/>
    <property type="match status" value="1"/>
</dbReference>